<protein>
    <submittedName>
        <fullName evidence="2">Uncharacterized protein</fullName>
    </submittedName>
</protein>
<evidence type="ECO:0000256" key="1">
    <source>
        <dbReference type="SAM" id="MobiDB-lite"/>
    </source>
</evidence>
<dbReference type="AlphaFoldDB" id="A0A6G1L5G0"/>
<dbReference type="Proteomes" id="UP000799436">
    <property type="component" value="Unassembled WGS sequence"/>
</dbReference>
<dbReference type="OrthoDB" id="3883941at2759"/>
<name>A0A6G1L5G0_9PEZI</name>
<proteinExistence type="predicted"/>
<accession>A0A6G1L5G0</accession>
<reference evidence="2" key="1">
    <citation type="journal article" date="2020" name="Stud. Mycol.">
        <title>101 Dothideomycetes genomes: a test case for predicting lifestyles and emergence of pathogens.</title>
        <authorList>
            <person name="Haridas S."/>
            <person name="Albert R."/>
            <person name="Binder M."/>
            <person name="Bloem J."/>
            <person name="Labutti K."/>
            <person name="Salamov A."/>
            <person name="Andreopoulos B."/>
            <person name="Baker S."/>
            <person name="Barry K."/>
            <person name="Bills G."/>
            <person name="Bluhm B."/>
            <person name="Cannon C."/>
            <person name="Castanera R."/>
            <person name="Culley D."/>
            <person name="Daum C."/>
            <person name="Ezra D."/>
            <person name="Gonzalez J."/>
            <person name="Henrissat B."/>
            <person name="Kuo A."/>
            <person name="Liang C."/>
            <person name="Lipzen A."/>
            <person name="Lutzoni F."/>
            <person name="Magnuson J."/>
            <person name="Mondo S."/>
            <person name="Nolan M."/>
            <person name="Ohm R."/>
            <person name="Pangilinan J."/>
            <person name="Park H.-J."/>
            <person name="Ramirez L."/>
            <person name="Alfaro M."/>
            <person name="Sun H."/>
            <person name="Tritt A."/>
            <person name="Yoshinaga Y."/>
            <person name="Zwiers L.-H."/>
            <person name="Turgeon B."/>
            <person name="Goodwin S."/>
            <person name="Spatafora J."/>
            <person name="Crous P."/>
            <person name="Grigoriev I."/>
        </authorList>
    </citation>
    <scope>NUCLEOTIDE SEQUENCE</scope>
    <source>
        <strain evidence="2">CBS 116005</strain>
    </source>
</reference>
<organism evidence="2 3">
    <name type="scientific">Teratosphaeria nubilosa</name>
    <dbReference type="NCBI Taxonomy" id="161662"/>
    <lineage>
        <taxon>Eukaryota</taxon>
        <taxon>Fungi</taxon>
        <taxon>Dikarya</taxon>
        <taxon>Ascomycota</taxon>
        <taxon>Pezizomycotina</taxon>
        <taxon>Dothideomycetes</taxon>
        <taxon>Dothideomycetidae</taxon>
        <taxon>Mycosphaerellales</taxon>
        <taxon>Teratosphaeriaceae</taxon>
        <taxon>Teratosphaeria</taxon>
    </lineage>
</organism>
<evidence type="ECO:0000313" key="3">
    <source>
        <dbReference type="Proteomes" id="UP000799436"/>
    </source>
</evidence>
<feature type="compositionally biased region" description="Polar residues" evidence="1">
    <location>
        <begin position="18"/>
        <end position="31"/>
    </location>
</feature>
<evidence type="ECO:0000313" key="2">
    <source>
        <dbReference type="EMBL" id="KAF2768107.1"/>
    </source>
</evidence>
<feature type="region of interest" description="Disordered" evidence="1">
    <location>
        <begin position="1"/>
        <end position="42"/>
    </location>
</feature>
<gene>
    <name evidence="2" type="ORF">EJ03DRAFT_137022</name>
</gene>
<keyword evidence="3" id="KW-1185">Reference proteome</keyword>
<dbReference type="EMBL" id="ML995848">
    <property type="protein sequence ID" value="KAF2768107.1"/>
    <property type="molecule type" value="Genomic_DNA"/>
</dbReference>
<sequence>MVMPCQMPTRSLGLTGEPTRSVQPRRSQQSFKAPEPAKPNNAVSQAINKPKKAYDGSLALAAPALTTGGLLGCAASAVILTGVHLWHNLSGAEQAILAARSARLCVDNFTDELIASQKAGTYNADEALDVLRRTSLAYATSIPGGASTVETIFREVGMVRKQRGHEVNGVLAETHAQLSKASNRGANSSEMRDIVLMNVVKLSGFAGRSVRDIVTRNPQLKPYQDGAVKSLQGPPDKKIPTVRLNMAVRQKSSASI</sequence>